<dbReference type="HOGENOM" id="CLU_707657_0_0_5"/>
<evidence type="ECO:0000313" key="1">
    <source>
        <dbReference type="EMBL" id="KGM87371.1"/>
    </source>
</evidence>
<dbReference type="Gene3D" id="1.20.1170.10">
    <property type="match status" value="1"/>
</dbReference>
<gene>
    <name evidence="1" type="ORF">rosmuc_02685</name>
</gene>
<dbReference type="STRING" id="215743.ROSMUCSMR3_01630"/>
<proteinExistence type="predicted"/>
<dbReference type="eggNOG" id="ENOG5032Y1T">
    <property type="taxonomic scope" value="Bacteria"/>
</dbReference>
<dbReference type="AlphaFoldDB" id="A0A0A0HKI7"/>
<name>A0A0A0HKI7_9RHOB</name>
<accession>A0A0A0HKI7</accession>
<dbReference type="RefSeq" id="WP_037274377.1">
    <property type="nucleotide sequence ID" value="NZ_KN293981.1"/>
</dbReference>
<comment type="caution">
    <text evidence="1">The sequence shown here is derived from an EMBL/GenBank/DDBJ whole genome shotgun (WGS) entry which is preliminary data.</text>
</comment>
<reference evidence="1 2" key="1">
    <citation type="submission" date="2013-01" db="EMBL/GenBank/DDBJ databases">
        <authorList>
            <person name="Fiebig A."/>
            <person name="Goeker M."/>
            <person name="Klenk H.-P.P."/>
        </authorList>
    </citation>
    <scope>NUCLEOTIDE SEQUENCE [LARGE SCALE GENOMIC DNA]</scope>
    <source>
        <strain evidence="1 2">DSM 17069</strain>
    </source>
</reference>
<dbReference type="EMBL" id="AONH01000014">
    <property type="protein sequence ID" value="KGM87371.1"/>
    <property type="molecule type" value="Genomic_DNA"/>
</dbReference>
<dbReference type="OrthoDB" id="5902884at2"/>
<evidence type="ECO:0000313" key="2">
    <source>
        <dbReference type="Proteomes" id="UP000030021"/>
    </source>
</evidence>
<dbReference type="PATRIC" id="fig|1288298.3.peg.2702"/>
<organism evidence="1 2">
    <name type="scientific">Roseovarius mucosus DSM 17069</name>
    <dbReference type="NCBI Taxonomy" id="1288298"/>
    <lineage>
        <taxon>Bacteria</taxon>
        <taxon>Pseudomonadati</taxon>
        <taxon>Pseudomonadota</taxon>
        <taxon>Alphaproteobacteria</taxon>
        <taxon>Rhodobacterales</taxon>
        <taxon>Roseobacteraceae</taxon>
        <taxon>Roseovarius</taxon>
    </lineage>
</organism>
<sequence length="390" mass="42652">MTDDSIETIDFTKPFEPLMSLIGREGSNRSELWQAWHFLQVYANWGIRLPTSETDFKAIMGADALKFDFLPPMQDGNSLISKACEAFLKNVFSEVIQVGMDLKVYAETTAGGEDGMLQIILDSVEDGDTETALELLTDLQKDANSASTRAGHVKVALDEFRTELGKALGKLDTARTSLDSDSSTNEETLGILAADANTEGSIAYKHKMLEEARRLHTEATIAAATSPTYIWVLPPLGLIATGVVMGIYTDKAIQRMKDIEELEDSIQKEGAHLKQALAARSVFTQGSNGLTNVISYTEAASAKCGVVQETWKGIASHISEMTKYLENTTRQSPDGEIEVKSKRLLGVALRKVEKNWQTMLPDLSELMTDNYVSIAPGTATVAEVFKKLNG</sequence>
<dbReference type="Proteomes" id="UP000030021">
    <property type="component" value="Unassembled WGS sequence"/>
</dbReference>
<protein>
    <submittedName>
        <fullName evidence="1">Uncharacterized protein</fullName>
    </submittedName>
</protein>
<dbReference type="CDD" id="cd22656">
    <property type="entry name" value="ClyA_Cry6Aa-like"/>
    <property type="match status" value="1"/>
</dbReference>
<dbReference type="SUPFAM" id="SSF58100">
    <property type="entry name" value="Bacterial hemolysins"/>
    <property type="match status" value="1"/>
</dbReference>